<feature type="domain" description="Metallo-beta-lactamase" evidence="5">
    <location>
        <begin position="12"/>
        <end position="194"/>
    </location>
</feature>
<keyword evidence="2" id="KW-0479">Metal-binding</keyword>
<evidence type="ECO:0000313" key="6">
    <source>
        <dbReference type="EMBL" id="SDL68147.1"/>
    </source>
</evidence>
<sequence length="215" mass="24158">MQLQRFTFNPFQENTYVLYDTTGECIVVDPGCSTPQEEQRLTNFIAQQQLKVVRLVNTHGHVDHVLGNYFVHSHYKVDLGTHHLDEQTLRSVKVYAPSYGFTGYTEVLPAYHLEENTTLTFGESSLEIRFVPGHAPGHIVFYSAADGFCVAGDTLFRESIGRTDLPGGDHQTLLNSIRSDLFSLPDETVVYPGHGPETTIGHEKKYNPFCRLPLA</sequence>
<organism evidence="6 7">
    <name type="scientific">Catalinimonas alkaloidigena</name>
    <dbReference type="NCBI Taxonomy" id="1075417"/>
    <lineage>
        <taxon>Bacteria</taxon>
        <taxon>Pseudomonadati</taxon>
        <taxon>Bacteroidota</taxon>
        <taxon>Cytophagia</taxon>
        <taxon>Cytophagales</taxon>
        <taxon>Catalimonadaceae</taxon>
        <taxon>Catalinimonas</taxon>
    </lineage>
</organism>
<evidence type="ECO:0000259" key="5">
    <source>
        <dbReference type="SMART" id="SM00849"/>
    </source>
</evidence>
<dbReference type="GO" id="GO:0016787">
    <property type="term" value="F:hydrolase activity"/>
    <property type="evidence" value="ECO:0007669"/>
    <property type="project" value="UniProtKB-KW"/>
</dbReference>
<dbReference type="InterPro" id="IPR036866">
    <property type="entry name" value="RibonucZ/Hydroxyglut_hydro"/>
</dbReference>
<accession>A0A1G9M2I4</accession>
<dbReference type="Pfam" id="PF00753">
    <property type="entry name" value="Lactamase_B"/>
    <property type="match status" value="1"/>
</dbReference>
<gene>
    <name evidence="6" type="ORF">SAMN05421823_107235</name>
</gene>
<dbReference type="SMART" id="SM00849">
    <property type="entry name" value="Lactamase_B"/>
    <property type="match status" value="1"/>
</dbReference>
<evidence type="ECO:0000256" key="4">
    <source>
        <dbReference type="ARBA" id="ARBA00022833"/>
    </source>
</evidence>
<evidence type="ECO:0000256" key="3">
    <source>
        <dbReference type="ARBA" id="ARBA00022801"/>
    </source>
</evidence>
<evidence type="ECO:0000256" key="1">
    <source>
        <dbReference type="ARBA" id="ARBA00001947"/>
    </source>
</evidence>
<dbReference type="Proteomes" id="UP000198510">
    <property type="component" value="Unassembled WGS sequence"/>
</dbReference>
<protein>
    <submittedName>
        <fullName evidence="6">Glyoxylase, beta-lactamase superfamily II</fullName>
    </submittedName>
</protein>
<dbReference type="EMBL" id="FNFO01000007">
    <property type="protein sequence ID" value="SDL68147.1"/>
    <property type="molecule type" value="Genomic_DNA"/>
</dbReference>
<dbReference type="GO" id="GO:0046872">
    <property type="term" value="F:metal ion binding"/>
    <property type="evidence" value="ECO:0007669"/>
    <property type="project" value="UniProtKB-KW"/>
</dbReference>
<dbReference type="RefSeq" id="WP_089684639.1">
    <property type="nucleotide sequence ID" value="NZ_FNFO01000007.1"/>
</dbReference>
<proteinExistence type="predicted"/>
<dbReference type="CDD" id="cd06262">
    <property type="entry name" value="metallo-hydrolase-like_MBL-fold"/>
    <property type="match status" value="1"/>
</dbReference>
<keyword evidence="4" id="KW-0862">Zinc</keyword>
<name>A0A1G9M2I4_9BACT</name>
<comment type="cofactor">
    <cofactor evidence="1">
        <name>Zn(2+)</name>
        <dbReference type="ChEBI" id="CHEBI:29105"/>
    </cofactor>
</comment>
<dbReference type="PANTHER" id="PTHR46233:SF3">
    <property type="entry name" value="HYDROXYACYLGLUTATHIONE HYDROLASE GLOC"/>
    <property type="match status" value="1"/>
</dbReference>
<evidence type="ECO:0000313" key="7">
    <source>
        <dbReference type="Proteomes" id="UP000198510"/>
    </source>
</evidence>
<keyword evidence="7" id="KW-1185">Reference proteome</keyword>
<dbReference type="STRING" id="1075417.SAMN05421823_107235"/>
<dbReference type="InterPro" id="IPR051453">
    <property type="entry name" value="MBL_Glyoxalase_II"/>
</dbReference>
<dbReference type="OrthoDB" id="9802248at2"/>
<evidence type="ECO:0000256" key="2">
    <source>
        <dbReference type="ARBA" id="ARBA00022723"/>
    </source>
</evidence>
<dbReference type="AlphaFoldDB" id="A0A1G9M2I4"/>
<dbReference type="PANTHER" id="PTHR46233">
    <property type="entry name" value="HYDROXYACYLGLUTATHIONE HYDROLASE GLOC"/>
    <property type="match status" value="1"/>
</dbReference>
<reference evidence="6 7" key="1">
    <citation type="submission" date="2016-10" db="EMBL/GenBank/DDBJ databases">
        <authorList>
            <person name="de Groot N.N."/>
        </authorList>
    </citation>
    <scope>NUCLEOTIDE SEQUENCE [LARGE SCALE GENOMIC DNA]</scope>
    <source>
        <strain evidence="6 7">DSM 25186</strain>
    </source>
</reference>
<dbReference type="InterPro" id="IPR001279">
    <property type="entry name" value="Metallo-B-lactamas"/>
</dbReference>
<keyword evidence="3" id="KW-0378">Hydrolase</keyword>
<dbReference type="SUPFAM" id="SSF56281">
    <property type="entry name" value="Metallo-hydrolase/oxidoreductase"/>
    <property type="match status" value="1"/>
</dbReference>
<dbReference type="Gene3D" id="3.60.15.10">
    <property type="entry name" value="Ribonuclease Z/Hydroxyacylglutathione hydrolase-like"/>
    <property type="match status" value="1"/>
</dbReference>